<evidence type="ECO:0000313" key="3">
    <source>
        <dbReference type="Proteomes" id="UP001589793"/>
    </source>
</evidence>
<evidence type="ECO:0000313" key="2">
    <source>
        <dbReference type="EMBL" id="MFC0673291.1"/>
    </source>
</evidence>
<dbReference type="Proteomes" id="UP001589793">
    <property type="component" value="Unassembled WGS sequence"/>
</dbReference>
<name>A0ABV6R937_9MICO</name>
<organism evidence="2 3">
    <name type="scientific">Brachybacterium hainanense</name>
    <dbReference type="NCBI Taxonomy" id="1541174"/>
    <lineage>
        <taxon>Bacteria</taxon>
        <taxon>Bacillati</taxon>
        <taxon>Actinomycetota</taxon>
        <taxon>Actinomycetes</taxon>
        <taxon>Micrococcales</taxon>
        <taxon>Dermabacteraceae</taxon>
        <taxon>Brachybacterium</taxon>
    </lineage>
</organism>
<sequence length="311" mass="33171">MTTKTTHRNIPPSARIAPEPRDHPDGTASAGDLAQLRIDPSTGELTLDRPLAPRCCADLAGALLLRDDPMPRVGSEPAPDLDEALVQAPRNRYVQRAARALRHIGEGRPYEPSGVLAGEDLARLCSTLRALPGEAPSGGEDPGAEPILPRDASALLRDLLDGGWLRVDGDRIGPGPVPAPPEPGADPIGHLDGAHRLLVSALFLLHGAETVRQRHPSSQLTLAILPMACRPCGVRLRDPWGAEVARDLWEAREEWLVRGAQVLLEDVLEDLVTLREMGVLDGDGLLFTGSAPVRAAVAEVAQQVGAEQDRA</sequence>
<protein>
    <submittedName>
        <fullName evidence="2">Uncharacterized protein</fullName>
    </submittedName>
</protein>
<evidence type="ECO:0000256" key="1">
    <source>
        <dbReference type="SAM" id="MobiDB-lite"/>
    </source>
</evidence>
<accession>A0ABV6R937</accession>
<keyword evidence="3" id="KW-1185">Reference proteome</keyword>
<dbReference type="EMBL" id="JBHLSV010000004">
    <property type="protein sequence ID" value="MFC0673291.1"/>
    <property type="molecule type" value="Genomic_DNA"/>
</dbReference>
<gene>
    <name evidence="2" type="ORF">ACFFF6_04890</name>
</gene>
<reference evidence="2 3" key="1">
    <citation type="submission" date="2024-09" db="EMBL/GenBank/DDBJ databases">
        <authorList>
            <person name="Sun Q."/>
            <person name="Mori K."/>
        </authorList>
    </citation>
    <scope>NUCLEOTIDE SEQUENCE [LARGE SCALE GENOMIC DNA]</scope>
    <source>
        <strain evidence="2 3">CICC 10874</strain>
    </source>
</reference>
<feature type="region of interest" description="Disordered" evidence="1">
    <location>
        <begin position="1"/>
        <end position="33"/>
    </location>
</feature>
<dbReference type="RefSeq" id="WP_376978748.1">
    <property type="nucleotide sequence ID" value="NZ_JBHLSV010000004.1"/>
</dbReference>
<comment type="caution">
    <text evidence="2">The sequence shown here is derived from an EMBL/GenBank/DDBJ whole genome shotgun (WGS) entry which is preliminary data.</text>
</comment>
<proteinExistence type="predicted"/>